<sequence>MNPIPAVAPFAEIDPPARLLMGPGPINAHPRVLRAMSAQLLGQFDPEFTGYMNETMALYRQVFQTGNRWTFLVDGTARAGIEAALVSLLEPGDPIVILSAGRFGLLLSEIAERCGAEISVVAAEWGQAIPFSAIEEAVARVKPCVVAAVFGDTSTTIAQPMDGIGRLCARHGALLYVDATATLGGMDVPVDEWGADIVTAGLQKCLAGPSGSAPITISERAAARIDGRRHVEKGIASGGDRPGAGRRIASNYFDLAMLMDYWSERRLNHHTEASTMLYGARECARLVVEEGLERRIARHLLNGQAMARGLEAMGLTLFGDQANKMHNVVGIEIPAGVNGERVRAAMREEFQIEIGSSFGALAGRIWRIGTMGYNCRKDAVLTTLGALEAVLRGEGVDVRSGAAVDAARARYAEG</sequence>
<dbReference type="InterPro" id="IPR015424">
    <property type="entry name" value="PyrdxlP-dep_Trfase"/>
</dbReference>
<keyword evidence="3" id="KW-0663">Pyridoxal phosphate</keyword>
<dbReference type="SUPFAM" id="SSF53383">
    <property type="entry name" value="PLP-dependent transferases"/>
    <property type="match status" value="1"/>
</dbReference>
<reference evidence="5 6" key="1">
    <citation type="submission" date="2022-06" db="EMBL/GenBank/DDBJ databases">
        <title>Endosaccharibacter gen. nov., sp. nov., endophytic bacteria isolated from sugarcane.</title>
        <authorList>
            <person name="Pitiwittayakul N."/>
            <person name="Yukphan P."/>
            <person name="Charoenyingcharoen P."/>
            <person name="Tanasupawat S."/>
        </authorList>
    </citation>
    <scope>NUCLEOTIDE SEQUENCE [LARGE SCALE GENOMIC DNA]</scope>
    <source>
        <strain evidence="5 6">KSS8</strain>
    </source>
</reference>
<dbReference type="Gene3D" id="3.90.1150.10">
    <property type="entry name" value="Aspartate Aminotransferase, domain 1"/>
    <property type="match status" value="1"/>
</dbReference>
<dbReference type="PANTHER" id="PTHR21152:SF40">
    <property type="entry name" value="ALANINE--GLYOXYLATE AMINOTRANSFERASE"/>
    <property type="match status" value="1"/>
</dbReference>
<dbReference type="Proteomes" id="UP001524587">
    <property type="component" value="Unassembled WGS sequence"/>
</dbReference>
<dbReference type="PIRSF" id="PIRSF000524">
    <property type="entry name" value="SPT"/>
    <property type="match status" value="1"/>
</dbReference>
<comment type="similarity">
    <text evidence="2">Belongs to the class-V pyridoxal-phosphate-dependent aminotransferase family.</text>
</comment>
<feature type="domain" description="Aminotransferase class V" evidence="4">
    <location>
        <begin position="43"/>
        <end position="356"/>
    </location>
</feature>
<comment type="caution">
    <text evidence="5">The sequence shown here is derived from an EMBL/GenBank/DDBJ whole genome shotgun (WGS) entry which is preliminary data.</text>
</comment>
<name>A0ABT1W912_9PROT</name>
<accession>A0ABT1W912</accession>
<dbReference type="InterPro" id="IPR000192">
    <property type="entry name" value="Aminotrans_V_dom"/>
</dbReference>
<evidence type="ECO:0000259" key="4">
    <source>
        <dbReference type="Pfam" id="PF00266"/>
    </source>
</evidence>
<evidence type="ECO:0000313" key="5">
    <source>
        <dbReference type="EMBL" id="MCQ8279233.1"/>
    </source>
</evidence>
<dbReference type="EMBL" id="JAMSKV010000011">
    <property type="protein sequence ID" value="MCQ8279233.1"/>
    <property type="molecule type" value="Genomic_DNA"/>
</dbReference>
<dbReference type="Pfam" id="PF00266">
    <property type="entry name" value="Aminotran_5"/>
    <property type="match status" value="1"/>
</dbReference>
<gene>
    <name evidence="5" type="ORF">NFI95_12345</name>
</gene>
<dbReference type="InterPro" id="IPR024169">
    <property type="entry name" value="SP_NH2Trfase/AEP_transaminase"/>
</dbReference>
<dbReference type="GO" id="GO:0008483">
    <property type="term" value="F:transaminase activity"/>
    <property type="evidence" value="ECO:0007669"/>
    <property type="project" value="UniProtKB-KW"/>
</dbReference>
<protein>
    <submittedName>
        <fullName evidence="5">Alanine--glyoxylate aminotransferase family protein</fullName>
    </submittedName>
</protein>
<keyword evidence="5" id="KW-0808">Transferase</keyword>
<comment type="cofactor">
    <cofactor evidence="1">
        <name>pyridoxal 5'-phosphate</name>
        <dbReference type="ChEBI" id="CHEBI:597326"/>
    </cofactor>
</comment>
<organism evidence="5 6">
    <name type="scientific">Endosaccharibacter trunci</name>
    <dbReference type="NCBI Taxonomy" id="2812733"/>
    <lineage>
        <taxon>Bacteria</taxon>
        <taxon>Pseudomonadati</taxon>
        <taxon>Pseudomonadota</taxon>
        <taxon>Alphaproteobacteria</taxon>
        <taxon>Acetobacterales</taxon>
        <taxon>Acetobacteraceae</taxon>
        <taxon>Endosaccharibacter</taxon>
    </lineage>
</organism>
<dbReference type="InterPro" id="IPR015421">
    <property type="entry name" value="PyrdxlP-dep_Trfase_major"/>
</dbReference>
<dbReference type="Gene3D" id="3.40.640.10">
    <property type="entry name" value="Type I PLP-dependent aspartate aminotransferase-like (Major domain)"/>
    <property type="match status" value="1"/>
</dbReference>
<dbReference type="InterPro" id="IPR015422">
    <property type="entry name" value="PyrdxlP-dep_Trfase_small"/>
</dbReference>
<evidence type="ECO:0000313" key="6">
    <source>
        <dbReference type="Proteomes" id="UP001524587"/>
    </source>
</evidence>
<proteinExistence type="inferred from homology"/>
<evidence type="ECO:0000256" key="2">
    <source>
        <dbReference type="ARBA" id="ARBA00009236"/>
    </source>
</evidence>
<evidence type="ECO:0000256" key="1">
    <source>
        <dbReference type="ARBA" id="ARBA00001933"/>
    </source>
</evidence>
<keyword evidence="6" id="KW-1185">Reference proteome</keyword>
<dbReference type="RefSeq" id="WP_422864725.1">
    <property type="nucleotide sequence ID" value="NZ_JAMSKV010000011.1"/>
</dbReference>
<evidence type="ECO:0000256" key="3">
    <source>
        <dbReference type="ARBA" id="ARBA00022898"/>
    </source>
</evidence>
<dbReference type="PANTHER" id="PTHR21152">
    <property type="entry name" value="AMINOTRANSFERASE CLASS V"/>
    <property type="match status" value="1"/>
</dbReference>
<keyword evidence="5" id="KW-0032">Aminotransferase</keyword>